<evidence type="ECO:0000313" key="3">
    <source>
        <dbReference type="Proteomes" id="UP000315439"/>
    </source>
</evidence>
<protein>
    <recommendedName>
        <fullName evidence="1">HRDC domain-containing protein</fullName>
    </recommendedName>
</protein>
<comment type="caution">
    <text evidence="2">The sequence shown here is derived from an EMBL/GenBank/DDBJ whole genome shotgun (WGS) entry which is preliminary data.</text>
</comment>
<dbReference type="GO" id="GO:0000166">
    <property type="term" value="F:nucleotide binding"/>
    <property type="evidence" value="ECO:0007669"/>
    <property type="project" value="InterPro"/>
</dbReference>
<gene>
    <name evidence="2" type="ORF">FLL46_24715</name>
</gene>
<dbReference type="InterPro" id="IPR010997">
    <property type="entry name" value="HRDC-like_sf"/>
</dbReference>
<dbReference type="Pfam" id="PF01612">
    <property type="entry name" value="DNA_pol_A_exo1"/>
    <property type="match status" value="1"/>
</dbReference>
<dbReference type="SMART" id="SM00474">
    <property type="entry name" value="35EXOc"/>
    <property type="match status" value="1"/>
</dbReference>
<dbReference type="SMART" id="SM00341">
    <property type="entry name" value="HRDC"/>
    <property type="match status" value="1"/>
</dbReference>
<dbReference type="Gene3D" id="3.30.420.10">
    <property type="entry name" value="Ribonuclease H-like superfamily/Ribonuclease H"/>
    <property type="match status" value="1"/>
</dbReference>
<dbReference type="InterPro" id="IPR012337">
    <property type="entry name" value="RNaseH-like_sf"/>
</dbReference>
<dbReference type="RefSeq" id="WP_142934765.1">
    <property type="nucleotide sequence ID" value="NZ_ML660171.1"/>
</dbReference>
<dbReference type="CDD" id="cd06142">
    <property type="entry name" value="RNaseD_exo"/>
    <property type="match status" value="1"/>
</dbReference>
<dbReference type="SUPFAM" id="SSF53098">
    <property type="entry name" value="Ribonuclease H-like"/>
    <property type="match status" value="1"/>
</dbReference>
<keyword evidence="3" id="KW-1185">Reference proteome</keyword>
<sequence>MNFSKNKTKTADAKIIWLEDSEEFAAASERWSDSEYLAIDTEFERRTTYYPRLALLQIYDGESVYLIDPFKVECPDSFRKICADSKVTKIMHSAKEDLEVLFTCWQCEFSALFDTQVAYAFLEGEISLGYANLVNSLCHKTLSKEETQSDWTQRPLTPTQESYAVNDVLYLPEIFELLSQKISQQKFYQYFVAECDEMCAQVKDLIDFEQDYRLAKEANRLNGMQLVLFKQLFQWREQTGQHDNRTRNHILKDQQMVQVAINKPESKRQLNNIKDIHPRTLRLYGDRIIELIKNFKGSSHSALDPVINPREINTLKPLKKALETEVKKLAAQVGLETNVVASKRAVGKIATAYLTGEPFPKIWQGWRGDMLKPAFAPIFAQFGTTN</sequence>
<dbReference type="SUPFAM" id="SSF47819">
    <property type="entry name" value="HRDC-like"/>
    <property type="match status" value="2"/>
</dbReference>
<dbReference type="Pfam" id="PF00570">
    <property type="entry name" value="HRDC"/>
    <property type="match status" value="1"/>
</dbReference>
<dbReference type="Proteomes" id="UP000315439">
    <property type="component" value="Unassembled WGS sequence"/>
</dbReference>
<accession>A0A545U0I1</accession>
<dbReference type="InterPro" id="IPR044876">
    <property type="entry name" value="HRDC_dom_sf"/>
</dbReference>
<dbReference type="PANTHER" id="PTHR47649">
    <property type="entry name" value="RIBONUCLEASE D"/>
    <property type="match status" value="1"/>
</dbReference>
<dbReference type="GO" id="GO:0003676">
    <property type="term" value="F:nucleic acid binding"/>
    <property type="evidence" value="ECO:0007669"/>
    <property type="project" value="InterPro"/>
</dbReference>
<dbReference type="PROSITE" id="PS50967">
    <property type="entry name" value="HRDC"/>
    <property type="match status" value="1"/>
</dbReference>
<feature type="domain" description="HRDC" evidence="1">
    <location>
        <begin position="222"/>
        <end position="302"/>
    </location>
</feature>
<name>A0A545U0I1_9GAMM</name>
<dbReference type="GO" id="GO:0006139">
    <property type="term" value="P:nucleobase-containing compound metabolic process"/>
    <property type="evidence" value="ECO:0007669"/>
    <property type="project" value="InterPro"/>
</dbReference>
<dbReference type="GO" id="GO:0008408">
    <property type="term" value="F:3'-5' exonuclease activity"/>
    <property type="evidence" value="ECO:0007669"/>
    <property type="project" value="InterPro"/>
</dbReference>
<dbReference type="PANTHER" id="PTHR47649:SF1">
    <property type="entry name" value="RIBONUCLEASE D"/>
    <property type="match status" value="1"/>
</dbReference>
<evidence type="ECO:0000313" key="2">
    <source>
        <dbReference type="EMBL" id="TQV82977.1"/>
    </source>
</evidence>
<dbReference type="InterPro" id="IPR036397">
    <property type="entry name" value="RNaseH_sf"/>
</dbReference>
<proteinExistence type="predicted"/>
<dbReference type="InterPro" id="IPR051086">
    <property type="entry name" value="RNase_D-like"/>
</dbReference>
<dbReference type="OrthoDB" id="9800549at2"/>
<dbReference type="InterPro" id="IPR002121">
    <property type="entry name" value="HRDC_dom"/>
</dbReference>
<evidence type="ECO:0000259" key="1">
    <source>
        <dbReference type="PROSITE" id="PS50967"/>
    </source>
</evidence>
<dbReference type="AlphaFoldDB" id="A0A545U0I1"/>
<organism evidence="2 3">
    <name type="scientific">Aliikangiella coralliicola</name>
    <dbReference type="NCBI Taxonomy" id="2592383"/>
    <lineage>
        <taxon>Bacteria</taxon>
        <taxon>Pseudomonadati</taxon>
        <taxon>Pseudomonadota</taxon>
        <taxon>Gammaproteobacteria</taxon>
        <taxon>Oceanospirillales</taxon>
        <taxon>Pleioneaceae</taxon>
        <taxon>Aliikangiella</taxon>
    </lineage>
</organism>
<dbReference type="EMBL" id="VIKS01000015">
    <property type="protein sequence ID" value="TQV82977.1"/>
    <property type="molecule type" value="Genomic_DNA"/>
</dbReference>
<dbReference type="Gene3D" id="1.10.150.80">
    <property type="entry name" value="HRDC domain"/>
    <property type="match status" value="2"/>
</dbReference>
<dbReference type="InterPro" id="IPR002562">
    <property type="entry name" value="3'-5'_exonuclease_dom"/>
</dbReference>
<reference evidence="2 3" key="1">
    <citation type="submission" date="2019-07" db="EMBL/GenBank/DDBJ databases">
        <title>Draft genome for Aliikangiella sp. M105.</title>
        <authorList>
            <person name="Wang G."/>
        </authorList>
    </citation>
    <scope>NUCLEOTIDE SEQUENCE [LARGE SCALE GENOMIC DNA]</scope>
    <source>
        <strain evidence="2 3">M105</strain>
    </source>
</reference>